<evidence type="ECO:0000313" key="1">
    <source>
        <dbReference type="EMBL" id="KAK8936849.1"/>
    </source>
</evidence>
<gene>
    <name evidence="1" type="ORF">KSP39_PZI012535</name>
</gene>
<sequence length="121" mass="13442">MPGGPSTIAAQTIETMLNNNAQAHPVQIPATIIIAPIHWVPVSCPPARLRMESCISLKPAAPPSFIWCSGQMAITLLGFRFRSGEISQRKLEGEFFISIETAGIDWFPLRHEVHVFRSRFT</sequence>
<proteinExistence type="predicted"/>
<dbReference type="AlphaFoldDB" id="A0AAP0BEU0"/>
<dbReference type="Proteomes" id="UP001418222">
    <property type="component" value="Unassembled WGS sequence"/>
</dbReference>
<accession>A0AAP0BEU0</accession>
<evidence type="ECO:0000313" key="2">
    <source>
        <dbReference type="Proteomes" id="UP001418222"/>
    </source>
</evidence>
<name>A0AAP0BEU0_9ASPA</name>
<protein>
    <submittedName>
        <fullName evidence="1">Uncharacterized protein</fullName>
    </submittedName>
</protein>
<reference evidence="1 2" key="1">
    <citation type="journal article" date="2022" name="Nat. Plants">
        <title>Genomes of leafy and leafless Platanthera orchids illuminate the evolution of mycoheterotrophy.</title>
        <authorList>
            <person name="Li M.H."/>
            <person name="Liu K.W."/>
            <person name="Li Z."/>
            <person name="Lu H.C."/>
            <person name="Ye Q.L."/>
            <person name="Zhang D."/>
            <person name="Wang J.Y."/>
            <person name="Li Y.F."/>
            <person name="Zhong Z.M."/>
            <person name="Liu X."/>
            <person name="Yu X."/>
            <person name="Liu D.K."/>
            <person name="Tu X.D."/>
            <person name="Liu B."/>
            <person name="Hao Y."/>
            <person name="Liao X.Y."/>
            <person name="Jiang Y.T."/>
            <person name="Sun W.H."/>
            <person name="Chen J."/>
            <person name="Chen Y.Q."/>
            <person name="Ai Y."/>
            <person name="Zhai J.W."/>
            <person name="Wu S.S."/>
            <person name="Zhou Z."/>
            <person name="Hsiao Y.Y."/>
            <person name="Wu W.L."/>
            <person name="Chen Y.Y."/>
            <person name="Lin Y.F."/>
            <person name="Hsu J.L."/>
            <person name="Li C.Y."/>
            <person name="Wang Z.W."/>
            <person name="Zhao X."/>
            <person name="Zhong W.Y."/>
            <person name="Ma X.K."/>
            <person name="Ma L."/>
            <person name="Huang J."/>
            <person name="Chen G.Z."/>
            <person name="Huang M.Z."/>
            <person name="Huang L."/>
            <person name="Peng D.H."/>
            <person name="Luo Y.B."/>
            <person name="Zou S.Q."/>
            <person name="Chen S.P."/>
            <person name="Lan S."/>
            <person name="Tsai W.C."/>
            <person name="Van de Peer Y."/>
            <person name="Liu Z.J."/>
        </authorList>
    </citation>
    <scope>NUCLEOTIDE SEQUENCE [LARGE SCALE GENOMIC DNA]</scope>
    <source>
        <strain evidence="1">Lor287</strain>
    </source>
</reference>
<comment type="caution">
    <text evidence="1">The sequence shown here is derived from an EMBL/GenBank/DDBJ whole genome shotgun (WGS) entry which is preliminary data.</text>
</comment>
<keyword evidence="2" id="KW-1185">Reference proteome</keyword>
<organism evidence="1 2">
    <name type="scientific">Platanthera zijinensis</name>
    <dbReference type="NCBI Taxonomy" id="2320716"/>
    <lineage>
        <taxon>Eukaryota</taxon>
        <taxon>Viridiplantae</taxon>
        <taxon>Streptophyta</taxon>
        <taxon>Embryophyta</taxon>
        <taxon>Tracheophyta</taxon>
        <taxon>Spermatophyta</taxon>
        <taxon>Magnoliopsida</taxon>
        <taxon>Liliopsida</taxon>
        <taxon>Asparagales</taxon>
        <taxon>Orchidaceae</taxon>
        <taxon>Orchidoideae</taxon>
        <taxon>Orchideae</taxon>
        <taxon>Orchidinae</taxon>
        <taxon>Platanthera</taxon>
    </lineage>
</organism>
<dbReference type="EMBL" id="JBBWWQ010000010">
    <property type="protein sequence ID" value="KAK8936849.1"/>
    <property type="molecule type" value="Genomic_DNA"/>
</dbReference>